<protein>
    <submittedName>
        <fullName evidence="2">Jg18013 protein</fullName>
    </submittedName>
</protein>
<dbReference type="AlphaFoldDB" id="A0A8S4RLV6"/>
<evidence type="ECO:0000313" key="2">
    <source>
        <dbReference type="EMBL" id="CAH2238367.1"/>
    </source>
</evidence>
<feature type="region of interest" description="Disordered" evidence="1">
    <location>
        <begin position="25"/>
        <end position="59"/>
    </location>
</feature>
<accession>A0A8S4RLV6</accession>
<dbReference type="EMBL" id="CAKXAJ010025338">
    <property type="protein sequence ID" value="CAH2238367.1"/>
    <property type="molecule type" value="Genomic_DNA"/>
</dbReference>
<reference evidence="2" key="1">
    <citation type="submission" date="2022-03" db="EMBL/GenBank/DDBJ databases">
        <authorList>
            <person name="Lindestad O."/>
        </authorList>
    </citation>
    <scope>NUCLEOTIDE SEQUENCE</scope>
</reference>
<dbReference type="Proteomes" id="UP000838756">
    <property type="component" value="Unassembled WGS sequence"/>
</dbReference>
<gene>
    <name evidence="2" type="primary">jg18013</name>
    <name evidence="2" type="ORF">PAEG_LOCUS15472</name>
</gene>
<keyword evidence="3" id="KW-1185">Reference proteome</keyword>
<evidence type="ECO:0000256" key="1">
    <source>
        <dbReference type="SAM" id="MobiDB-lite"/>
    </source>
</evidence>
<organism evidence="2 3">
    <name type="scientific">Pararge aegeria aegeria</name>
    <dbReference type="NCBI Taxonomy" id="348720"/>
    <lineage>
        <taxon>Eukaryota</taxon>
        <taxon>Metazoa</taxon>
        <taxon>Ecdysozoa</taxon>
        <taxon>Arthropoda</taxon>
        <taxon>Hexapoda</taxon>
        <taxon>Insecta</taxon>
        <taxon>Pterygota</taxon>
        <taxon>Neoptera</taxon>
        <taxon>Endopterygota</taxon>
        <taxon>Lepidoptera</taxon>
        <taxon>Glossata</taxon>
        <taxon>Ditrysia</taxon>
        <taxon>Papilionoidea</taxon>
        <taxon>Nymphalidae</taxon>
        <taxon>Satyrinae</taxon>
        <taxon>Satyrini</taxon>
        <taxon>Parargina</taxon>
        <taxon>Pararge</taxon>
    </lineage>
</organism>
<evidence type="ECO:0000313" key="3">
    <source>
        <dbReference type="Proteomes" id="UP000838756"/>
    </source>
</evidence>
<name>A0A8S4RLV6_9NEOP</name>
<sequence length="72" mass="7760">MGGVRRNDGLWGSKVLECDPTPVKAVLVDPKPGGQTTSSESREPLDTSGPESWSLEHPTKDLCPAMDVNRLI</sequence>
<comment type="caution">
    <text evidence="2">The sequence shown here is derived from an EMBL/GenBank/DDBJ whole genome shotgun (WGS) entry which is preliminary data.</text>
</comment>
<proteinExistence type="predicted"/>